<reference evidence="5" key="1">
    <citation type="journal article" date="2014" name="Front. Microbiol.">
        <title>High frequency of phylogenetically diverse reductive dehalogenase-homologous genes in deep subseafloor sedimentary metagenomes.</title>
        <authorList>
            <person name="Kawai M."/>
            <person name="Futagami T."/>
            <person name="Toyoda A."/>
            <person name="Takaki Y."/>
            <person name="Nishi S."/>
            <person name="Hori S."/>
            <person name="Arai W."/>
            <person name="Tsubouchi T."/>
            <person name="Morono Y."/>
            <person name="Uchiyama I."/>
            <person name="Ito T."/>
            <person name="Fujiyama A."/>
            <person name="Inagaki F."/>
            <person name="Takami H."/>
        </authorList>
    </citation>
    <scope>NUCLEOTIDE SEQUENCE</scope>
    <source>
        <strain evidence="5">Expedition CK06-06</strain>
    </source>
</reference>
<dbReference type="EMBL" id="BARU01017472">
    <property type="protein sequence ID" value="GAH60419.1"/>
    <property type="molecule type" value="Genomic_DNA"/>
</dbReference>
<dbReference type="InterPro" id="IPR002078">
    <property type="entry name" value="Sigma_54_int"/>
</dbReference>
<dbReference type="FunFam" id="3.40.50.300:FF:000006">
    <property type="entry name" value="DNA-binding transcriptional regulator NtrC"/>
    <property type="match status" value="1"/>
</dbReference>
<dbReference type="GO" id="GO:0005524">
    <property type="term" value="F:ATP binding"/>
    <property type="evidence" value="ECO:0007669"/>
    <property type="project" value="UniProtKB-KW"/>
</dbReference>
<dbReference type="CDD" id="cd00009">
    <property type="entry name" value="AAA"/>
    <property type="match status" value="1"/>
</dbReference>
<dbReference type="InterPro" id="IPR027417">
    <property type="entry name" value="P-loop_NTPase"/>
</dbReference>
<feature type="non-terminal residue" evidence="5">
    <location>
        <position position="1"/>
    </location>
</feature>
<feature type="domain" description="PAS" evidence="4">
    <location>
        <begin position="30"/>
        <end position="83"/>
    </location>
</feature>
<sequence>LLIKSGKEALMQSILEAERVAEVRKRELEKTKRIKSIIDFAYEGIITVDQKGVIDTFNPQAVKIFEREAYKIIGKNINKIFPEFNFSKITKIGQKIEGKIWTVGDIKIVANIIPIRINDETVRTVVTFQKVSQVQKIEQKIREKLYLKGNVAENTFNDIIGQSQIFRSLKEEAKNYAQIDSPVLLYGETGTGKELFAQAIHNHSPRRNKSFVAFNCAALPESLLESELFGYVGGAFTGAKKEGKMGLFEQAHEGTIFLDEIGEISQNIQARLLRVLQEHKVRRLGDDKVIPVDVRVI</sequence>
<dbReference type="PROSITE" id="PS50045">
    <property type="entry name" value="SIGMA54_INTERACT_4"/>
    <property type="match status" value="1"/>
</dbReference>
<proteinExistence type="predicted"/>
<dbReference type="SUPFAM" id="SSF55785">
    <property type="entry name" value="PYP-like sensor domain (PAS domain)"/>
    <property type="match status" value="1"/>
</dbReference>
<keyword evidence="2" id="KW-0067">ATP-binding</keyword>
<dbReference type="PANTHER" id="PTHR32071">
    <property type="entry name" value="TRANSCRIPTIONAL REGULATORY PROTEIN"/>
    <property type="match status" value="1"/>
</dbReference>
<dbReference type="Pfam" id="PF00158">
    <property type="entry name" value="Sigma54_activat"/>
    <property type="match status" value="1"/>
</dbReference>
<dbReference type="Pfam" id="PF13188">
    <property type="entry name" value="PAS_8"/>
    <property type="match status" value="1"/>
</dbReference>
<evidence type="ECO:0000313" key="5">
    <source>
        <dbReference type="EMBL" id="GAH60419.1"/>
    </source>
</evidence>
<dbReference type="Gene3D" id="3.40.50.300">
    <property type="entry name" value="P-loop containing nucleotide triphosphate hydrolases"/>
    <property type="match status" value="1"/>
</dbReference>
<evidence type="ECO:0008006" key="6">
    <source>
        <dbReference type="Google" id="ProtNLM"/>
    </source>
</evidence>
<dbReference type="AlphaFoldDB" id="X1I2W4"/>
<dbReference type="SUPFAM" id="SSF52540">
    <property type="entry name" value="P-loop containing nucleoside triphosphate hydrolases"/>
    <property type="match status" value="1"/>
</dbReference>
<comment type="caution">
    <text evidence="5">The sequence shown here is derived from an EMBL/GenBank/DDBJ whole genome shotgun (WGS) entry which is preliminary data.</text>
</comment>
<feature type="domain" description="Sigma-54 factor interaction" evidence="3">
    <location>
        <begin position="159"/>
        <end position="297"/>
    </location>
</feature>
<keyword evidence="1" id="KW-0547">Nucleotide-binding</keyword>
<dbReference type="InterPro" id="IPR025662">
    <property type="entry name" value="Sigma_54_int_dom_ATP-bd_1"/>
</dbReference>
<dbReference type="PANTHER" id="PTHR32071:SF57">
    <property type="entry name" value="C4-DICARBOXYLATE TRANSPORT TRANSCRIPTIONAL REGULATORY PROTEIN DCTD"/>
    <property type="match status" value="1"/>
</dbReference>
<accession>X1I2W4</accession>
<evidence type="ECO:0000256" key="2">
    <source>
        <dbReference type="ARBA" id="ARBA00022840"/>
    </source>
</evidence>
<feature type="non-terminal residue" evidence="5">
    <location>
        <position position="297"/>
    </location>
</feature>
<dbReference type="SMART" id="SM00382">
    <property type="entry name" value="AAA"/>
    <property type="match status" value="1"/>
</dbReference>
<gene>
    <name evidence="5" type="ORF">S03H2_28978</name>
</gene>
<dbReference type="InterPro" id="IPR000014">
    <property type="entry name" value="PAS"/>
</dbReference>
<dbReference type="GO" id="GO:0006355">
    <property type="term" value="P:regulation of DNA-templated transcription"/>
    <property type="evidence" value="ECO:0007669"/>
    <property type="project" value="InterPro"/>
</dbReference>
<protein>
    <recommendedName>
        <fullName evidence="6">Sigma-54 factor interaction domain-containing protein</fullName>
    </recommendedName>
</protein>
<evidence type="ECO:0000256" key="1">
    <source>
        <dbReference type="ARBA" id="ARBA00022741"/>
    </source>
</evidence>
<evidence type="ECO:0000259" key="4">
    <source>
        <dbReference type="PROSITE" id="PS50112"/>
    </source>
</evidence>
<dbReference type="InterPro" id="IPR025943">
    <property type="entry name" value="Sigma_54_int_dom_ATP-bd_2"/>
</dbReference>
<name>X1I2W4_9ZZZZ</name>
<dbReference type="NCBIfam" id="TIGR00229">
    <property type="entry name" value="sensory_box"/>
    <property type="match status" value="1"/>
</dbReference>
<dbReference type="InterPro" id="IPR035965">
    <property type="entry name" value="PAS-like_dom_sf"/>
</dbReference>
<dbReference type="InterPro" id="IPR003593">
    <property type="entry name" value="AAA+_ATPase"/>
</dbReference>
<dbReference type="PROSITE" id="PS50112">
    <property type="entry name" value="PAS"/>
    <property type="match status" value="1"/>
</dbReference>
<dbReference type="Gene3D" id="3.30.450.20">
    <property type="entry name" value="PAS domain"/>
    <property type="match status" value="1"/>
</dbReference>
<dbReference type="PROSITE" id="PS00676">
    <property type="entry name" value="SIGMA54_INTERACT_2"/>
    <property type="match status" value="1"/>
</dbReference>
<organism evidence="5">
    <name type="scientific">marine sediment metagenome</name>
    <dbReference type="NCBI Taxonomy" id="412755"/>
    <lineage>
        <taxon>unclassified sequences</taxon>
        <taxon>metagenomes</taxon>
        <taxon>ecological metagenomes</taxon>
    </lineage>
</organism>
<evidence type="ECO:0000259" key="3">
    <source>
        <dbReference type="PROSITE" id="PS50045"/>
    </source>
</evidence>
<dbReference type="PROSITE" id="PS00675">
    <property type="entry name" value="SIGMA54_INTERACT_1"/>
    <property type="match status" value="1"/>
</dbReference>